<accession>A0A8H6R8A5</accession>
<dbReference type="EC" id="3.6.4.13" evidence="1"/>
<dbReference type="Pfam" id="PF00270">
    <property type="entry name" value="DEAD"/>
    <property type="match status" value="1"/>
</dbReference>
<dbReference type="Pfam" id="PF07717">
    <property type="entry name" value="OB_NTP_bind"/>
    <property type="match status" value="1"/>
</dbReference>
<feature type="domain" description="Helicase C-terminal" evidence="8">
    <location>
        <begin position="1081"/>
        <end position="1255"/>
    </location>
</feature>
<dbReference type="InterPro" id="IPR011545">
    <property type="entry name" value="DEAD/DEAH_box_helicase_dom"/>
</dbReference>
<dbReference type="Pfam" id="PF21010">
    <property type="entry name" value="HA2_C"/>
    <property type="match status" value="1"/>
</dbReference>
<dbReference type="InterPro" id="IPR007502">
    <property type="entry name" value="Helicase-assoc_dom"/>
</dbReference>
<dbReference type="Pfam" id="PF04408">
    <property type="entry name" value="WHD_HA2"/>
    <property type="match status" value="1"/>
</dbReference>
<gene>
    <name evidence="9" type="ORF">HII31_10701</name>
</gene>
<dbReference type="InterPro" id="IPR027417">
    <property type="entry name" value="P-loop_NTPase"/>
</dbReference>
<dbReference type="CDD" id="cd18791">
    <property type="entry name" value="SF2_C_RHA"/>
    <property type="match status" value="1"/>
</dbReference>
<feature type="region of interest" description="Disordered" evidence="6">
    <location>
        <begin position="148"/>
        <end position="178"/>
    </location>
</feature>
<dbReference type="PROSITE" id="PS51192">
    <property type="entry name" value="HELICASE_ATP_BIND_1"/>
    <property type="match status" value="1"/>
</dbReference>
<dbReference type="Gene3D" id="1.20.120.1080">
    <property type="match status" value="1"/>
</dbReference>
<dbReference type="PANTHER" id="PTHR18934:SF203">
    <property type="entry name" value="ATP-DEPENDENT RNA HELICASE A"/>
    <property type="match status" value="1"/>
</dbReference>
<dbReference type="PROSITE" id="PS00690">
    <property type="entry name" value="DEAH_ATP_HELICASE"/>
    <property type="match status" value="1"/>
</dbReference>
<feature type="domain" description="Helicase ATP-binding" evidence="7">
    <location>
        <begin position="802"/>
        <end position="977"/>
    </location>
</feature>
<dbReference type="InterPro" id="IPR011709">
    <property type="entry name" value="DEAD-box_helicase_OB_fold"/>
</dbReference>
<dbReference type="GO" id="GO:0016787">
    <property type="term" value="F:hydrolase activity"/>
    <property type="evidence" value="ECO:0007669"/>
    <property type="project" value="UniProtKB-KW"/>
</dbReference>
<dbReference type="FunFam" id="1.20.120.1080:FF:000002">
    <property type="entry name" value="Putative ATP-dependent RNA helicase DHX36"/>
    <property type="match status" value="1"/>
</dbReference>
<evidence type="ECO:0000256" key="4">
    <source>
        <dbReference type="ARBA" id="ARBA00022806"/>
    </source>
</evidence>
<dbReference type="SMART" id="SM00490">
    <property type="entry name" value="HELICc"/>
    <property type="match status" value="1"/>
</dbReference>
<name>A0A8H6R8A5_9PEZI</name>
<dbReference type="InterPro" id="IPR002464">
    <property type="entry name" value="DNA/RNA_helicase_DEAH_CS"/>
</dbReference>
<evidence type="ECO:0000259" key="8">
    <source>
        <dbReference type="PROSITE" id="PS51194"/>
    </source>
</evidence>
<feature type="compositionally biased region" description="Basic and acidic residues" evidence="6">
    <location>
        <begin position="481"/>
        <end position="491"/>
    </location>
</feature>
<dbReference type="InterPro" id="IPR048333">
    <property type="entry name" value="HA2_WH"/>
</dbReference>
<dbReference type="GO" id="GO:0005524">
    <property type="term" value="F:ATP binding"/>
    <property type="evidence" value="ECO:0007669"/>
    <property type="project" value="UniProtKB-KW"/>
</dbReference>
<dbReference type="GO" id="GO:0003724">
    <property type="term" value="F:RNA helicase activity"/>
    <property type="evidence" value="ECO:0007669"/>
    <property type="project" value="UniProtKB-EC"/>
</dbReference>
<dbReference type="InterPro" id="IPR001650">
    <property type="entry name" value="Helicase_C-like"/>
</dbReference>
<evidence type="ECO:0000256" key="2">
    <source>
        <dbReference type="ARBA" id="ARBA00022741"/>
    </source>
</evidence>
<dbReference type="PANTHER" id="PTHR18934">
    <property type="entry name" value="ATP-DEPENDENT RNA HELICASE"/>
    <property type="match status" value="1"/>
</dbReference>
<dbReference type="GO" id="GO:0003723">
    <property type="term" value="F:RNA binding"/>
    <property type="evidence" value="ECO:0007669"/>
    <property type="project" value="TreeGrafter"/>
</dbReference>
<dbReference type="SMART" id="SM00847">
    <property type="entry name" value="HA2"/>
    <property type="match status" value="1"/>
</dbReference>
<dbReference type="InterPro" id="IPR014001">
    <property type="entry name" value="Helicase_ATP-bd"/>
</dbReference>
<keyword evidence="10" id="KW-1185">Reference proteome</keyword>
<evidence type="ECO:0000259" key="7">
    <source>
        <dbReference type="PROSITE" id="PS51192"/>
    </source>
</evidence>
<keyword evidence="5" id="KW-0067">ATP-binding</keyword>
<dbReference type="EMBL" id="JABCIY010000219">
    <property type="protein sequence ID" value="KAF7187801.1"/>
    <property type="molecule type" value="Genomic_DNA"/>
</dbReference>
<evidence type="ECO:0000256" key="1">
    <source>
        <dbReference type="ARBA" id="ARBA00012552"/>
    </source>
</evidence>
<evidence type="ECO:0000256" key="3">
    <source>
        <dbReference type="ARBA" id="ARBA00022801"/>
    </source>
</evidence>
<feature type="region of interest" description="Disordered" evidence="6">
    <location>
        <begin position="474"/>
        <end position="500"/>
    </location>
</feature>
<protein>
    <recommendedName>
        <fullName evidence="1">RNA helicase</fullName>
        <ecNumber evidence="1">3.6.4.13</ecNumber>
    </recommendedName>
</protein>
<organism evidence="9 10">
    <name type="scientific">Pseudocercospora fuligena</name>
    <dbReference type="NCBI Taxonomy" id="685502"/>
    <lineage>
        <taxon>Eukaryota</taxon>
        <taxon>Fungi</taxon>
        <taxon>Dikarya</taxon>
        <taxon>Ascomycota</taxon>
        <taxon>Pezizomycotina</taxon>
        <taxon>Dothideomycetes</taxon>
        <taxon>Dothideomycetidae</taxon>
        <taxon>Mycosphaerellales</taxon>
        <taxon>Mycosphaerellaceae</taxon>
        <taxon>Pseudocercospora</taxon>
    </lineage>
</organism>
<evidence type="ECO:0000313" key="9">
    <source>
        <dbReference type="EMBL" id="KAF7187801.1"/>
    </source>
</evidence>
<keyword evidence="2" id="KW-0547">Nucleotide-binding</keyword>
<dbReference type="CDD" id="cd17917">
    <property type="entry name" value="DEXHc_RHA-like"/>
    <property type="match status" value="1"/>
</dbReference>
<dbReference type="GO" id="GO:1990904">
    <property type="term" value="C:ribonucleoprotein complex"/>
    <property type="evidence" value="ECO:0007669"/>
    <property type="project" value="UniProtKB-ARBA"/>
</dbReference>
<dbReference type="PROSITE" id="PS51194">
    <property type="entry name" value="HELICASE_CTER"/>
    <property type="match status" value="1"/>
</dbReference>
<evidence type="ECO:0000313" key="10">
    <source>
        <dbReference type="Proteomes" id="UP000660729"/>
    </source>
</evidence>
<sequence>MNILNLPSAVRTQIWSRCIKPGITASHHGAQRLASGLLSTRASSLGPLSRGYATVHISENDKVFKRPPDEDPSQLRWDEIMDAARKALDQHSKATAAEKNAVLADLQSRVKTRPRNTTKKRNFMRSFLRAKASQDPASAIRQMLRERKSLKSIEEPQVQARSQAVASGGPSEDQTGLEAPEDKAAHGLVAASDTDSALSIAELLERVDSVESEVVDARSIKENLPLPSIKYRARGYPKSLTKDGCNRINGGQARVALYQLCSDAGIRITHSCDYFERQPPAPDTIHQWCCSLKLRIDDGHLSVTAAALAKSKAENAVWLWVLSKCHVSGVLQRLSLLKASAIAELNATKLEAQKAVTPKLEVTNPEVQVYPLLDSIKEKEQYANLTSRLFQASLISTEINNRCQTLNLAHETQINISSEGTDFTCTLNLRIPGIANESSTGRGSSKQTAKKDAWVAMLVKLDASGALSELFSTSATKRKRAESENENDKTPEPLPTDEDIELVDVQEDLIKQEKDGKIEVFNYAAKFGLVPEFDIRSLKRRIRGQAARRKATSVVQVSIKLPEQNIQVNTYGDTTVKAEVAALLAFKRAAEELHTKQVDVSEPSSDFHALSTKTARSFIEYYRKRKGRTFLEFENEGTGYGGKTGTMSQLTLDGVPVGRRVAMQTKKAAEEVAYLTAAIELAHKEPDILADFATDLKQGNLARSLGTHAAVRATVESDALDIMRQTLLEARQAGLPDVRESLTAIETLVGKRRERPRLRTPKAVASEQLLQRLKRFEEDPAAAKLREIRASLPMSQYSSKVLDLVSDHVYSIVVGATGSGKTTQVPQIILDDAIRQGNGGSCDIICTQPRRLAASSVAQRVAVERGEQLQQSVGYQVRGDSKLPQLGGSITYCTTGLLLERLKWDADDVMDNTSHLVIDEVHERDISIDFLLIVLKKAIKVRQAAGRKVPKVILMSATMDTRLFSAYLPNQVDGRLLPCPHLDVPGRTFPVKEKYLGDVLGELLSAHAKEFWHLATLDKDATTGYIESEGAFERGRLDLDQTSTSSGIDWKKTQVLNQEEAASQAVRKEEGLVPVALLVATIAHICRTTADGAILAFLPGLQEITATEELLMQNPVFGVDFANADAFQIHSLHSTVPVEKQRQIFEPSPRGCRKIILSTNIAETSVTVPDVKHVVDLGKLRENRYDHIQRITSLQTVWESNSNARQRAGRAGRVSSGNYYALYSVERRKTMSASGLPELLRADLQETCLSIKAQGFQESVSSFLAAAIEPPPSKAVEVAVENLKAIEALTPDESLTALGAVLAKLPVHPALGKMVLLGIIFRCLDPMIIISSMGTERSLFVSPIGERLQAKRAREDLNVADSDHIALLRGYQELRYYLSHHGQSSAFRRAQERFLHFGAFRAIHQTAKQIEQNLIDAGLLNRSYDMTAESHEFGGRALNRNSNNIDLVKCLLMAGVYPNIGVRGTSVKGPLHRTASEDKVLMHPSSLNAIQGKSTAPLEDQIYAFTTLARSVKGDTLFMRDTSLVPPLAALLFGGRLEARRNFQELIMDDWLPFKTWGNSAYALQLILEFRKAKDRMLNGAFRSLSQPTGKGLADDPIREILAKGLVTLLDANERQSERENWVPEGWGRRNQVSNDRS</sequence>
<keyword evidence="4 9" id="KW-0347">Helicase</keyword>
<dbReference type="Gene3D" id="3.40.50.300">
    <property type="entry name" value="P-loop containing nucleotide triphosphate hydrolases"/>
    <property type="match status" value="2"/>
</dbReference>
<proteinExistence type="predicted"/>
<comment type="caution">
    <text evidence="9">The sequence shown here is derived from an EMBL/GenBank/DDBJ whole genome shotgun (WGS) entry which is preliminary data.</text>
</comment>
<dbReference type="Proteomes" id="UP000660729">
    <property type="component" value="Unassembled WGS sequence"/>
</dbReference>
<evidence type="ECO:0000256" key="5">
    <source>
        <dbReference type="ARBA" id="ARBA00022840"/>
    </source>
</evidence>
<evidence type="ECO:0000256" key="6">
    <source>
        <dbReference type="SAM" id="MobiDB-lite"/>
    </source>
</evidence>
<dbReference type="SUPFAM" id="SSF52540">
    <property type="entry name" value="P-loop containing nucleoside triphosphate hydrolases"/>
    <property type="match status" value="1"/>
</dbReference>
<keyword evidence="3" id="KW-0378">Hydrolase</keyword>
<dbReference type="Pfam" id="PF00271">
    <property type="entry name" value="Helicase_C"/>
    <property type="match status" value="1"/>
</dbReference>
<dbReference type="OrthoDB" id="5600252at2759"/>
<reference evidence="9" key="1">
    <citation type="submission" date="2020-04" db="EMBL/GenBank/DDBJ databases">
        <title>Draft genome resource of the tomato pathogen Pseudocercospora fuligena.</title>
        <authorList>
            <person name="Zaccaron A."/>
        </authorList>
    </citation>
    <scope>NUCLEOTIDE SEQUENCE</scope>
    <source>
        <strain evidence="9">PF001</strain>
    </source>
</reference>
<dbReference type="SMART" id="SM00487">
    <property type="entry name" value="DEXDc"/>
    <property type="match status" value="1"/>
</dbReference>